<reference evidence="2" key="2">
    <citation type="journal article" date="2015" name="Fish Shellfish Immunol.">
        <title>Early steps in the European eel (Anguilla anguilla)-Vibrio vulnificus interaction in the gills: Role of the RtxA13 toxin.</title>
        <authorList>
            <person name="Callol A."/>
            <person name="Pajuelo D."/>
            <person name="Ebbesson L."/>
            <person name="Teles M."/>
            <person name="MacKenzie S."/>
            <person name="Amaro C."/>
        </authorList>
    </citation>
    <scope>NUCLEOTIDE SEQUENCE</scope>
</reference>
<sequence length="50" mass="5480">MTVMRGRGHLVDNPLVLVRQKCLTSGRAGTSRPPPLSRVPLPSNKLGMKR</sequence>
<dbReference type="EMBL" id="GBXM01040108">
    <property type="protein sequence ID" value="JAH68469.1"/>
    <property type="molecule type" value="Transcribed_RNA"/>
</dbReference>
<organism evidence="2">
    <name type="scientific">Anguilla anguilla</name>
    <name type="common">European freshwater eel</name>
    <name type="synonym">Muraena anguilla</name>
    <dbReference type="NCBI Taxonomy" id="7936"/>
    <lineage>
        <taxon>Eukaryota</taxon>
        <taxon>Metazoa</taxon>
        <taxon>Chordata</taxon>
        <taxon>Craniata</taxon>
        <taxon>Vertebrata</taxon>
        <taxon>Euteleostomi</taxon>
        <taxon>Actinopterygii</taxon>
        <taxon>Neopterygii</taxon>
        <taxon>Teleostei</taxon>
        <taxon>Anguilliformes</taxon>
        <taxon>Anguillidae</taxon>
        <taxon>Anguilla</taxon>
    </lineage>
</organism>
<accession>A0A0E9URG9</accession>
<protein>
    <submittedName>
        <fullName evidence="2">Uncharacterized protein</fullName>
    </submittedName>
</protein>
<dbReference type="AlphaFoldDB" id="A0A0E9URG9"/>
<evidence type="ECO:0000313" key="2">
    <source>
        <dbReference type="EMBL" id="JAH68469.1"/>
    </source>
</evidence>
<name>A0A0E9URG9_ANGAN</name>
<proteinExistence type="predicted"/>
<reference evidence="2" key="1">
    <citation type="submission" date="2014-11" db="EMBL/GenBank/DDBJ databases">
        <authorList>
            <person name="Amaro Gonzalez C."/>
        </authorList>
    </citation>
    <scope>NUCLEOTIDE SEQUENCE</scope>
</reference>
<feature type="region of interest" description="Disordered" evidence="1">
    <location>
        <begin position="25"/>
        <end position="50"/>
    </location>
</feature>
<evidence type="ECO:0000256" key="1">
    <source>
        <dbReference type="SAM" id="MobiDB-lite"/>
    </source>
</evidence>